<keyword evidence="4" id="KW-1185">Reference proteome</keyword>
<accession>A0ABY7GPD6</accession>
<keyword evidence="1" id="KW-0812">Transmembrane</keyword>
<dbReference type="InterPro" id="IPR036249">
    <property type="entry name" value="Thioredoxin-like_sf"/>
</dbReference>
<sequence>MNIKQATGIFLFIGLLAAAVWYWQTQTVRVAPAVSFTTIKGENLSLPTLKGKPVIVTFWATDCPGCIEEIPQLVSLYQQYSQQGLNIIAVAMHYDPPNHVREMAESKKLPYAIALDPSGELAQAFGNVQLTPTTFLIDKAGNIIMEKVGVFNLADMKRRLESLS</sequence>
<dbReference type="PANTHER" id="PTHR42852">
    <property type="entry name" value="THIOL:DISULFIDE INTERCHANGE PROTEIN DSBE"/>
    <property type="match status" value="1"/>
</dbReference>
<dbReference type="InterPro" id="IPR013766">
    <property type="entry name" value="Thioredoxin_domain"/>
</dbReference>
<dbReference type="PANTHER" id="PTHR42852:SF17">
    <property type="entry name" value="THIOREDOXIN-LIKE PROTEIN HI_1115"/>
    <property type="match status" value="1"/>
</dbReference>
<dbReference type="EMBL" id="CP113517">
    <property type="protein sequence ID" value="WAR46335.1"/>
    <property type="molecule type" value="Genomic_DNA"/>
</dbReference>
<protein>
    <submittedName>
        <fullName evidence="3">TlpA disulfide reductase family protein</fullName>
    </submittedName>
</protein>
<keyword evidence="1" id="KW-0472">Membrane</keyword>
<evidence type="ECO:0000313" key="3">
    <source>
        <dbReference type="EMBL" id="WAR46335.1"/>
    </source>
</evidence>
<dbReference type="CDD" id="cd02966">
    <property type="entry name" value="TlpA_like_family"/>
    <property type="match status" value="1"/>
</dbReference>
<dbReference type="SUPFAM" id="SSF52833">
    <property type="entry name" value="Thioredoxin-like"/>
    <property type="match status" value="1"/>
</dbReference>
<dbReference type="Gene3D" id="3.40.30.10">
    <property type="entry name" value="Glutaredoxin"/>
    <property type="match status" value="1"/>
</dbReference>
<dbReference type="InterPro" id="IPR050553">
    <property type="entry name" value="Thioredoxin_ResA/DsbE_sf"/>
</dbReference>
<keyword evidence="1" id="KW-1133">Transmembrane helix</keyword>
<dbReference type="InterPro" id="IPR013740">
    <property type="entry name" value="Redoxin"/>
</dbReference>
<dbReference type="PROSITE" id="PS51352">
    <property type="entry name" value="THIOREDOXIN_2"/>
    <property type="match status" value="1"/>
</dbReference>
<proteinExistence type="predicted"/>
<organism evidence="3 4">
    <name type="scientific">Methylomonas rapida</name>
    <dbReference type="NCBI Taxonomy" id="2963939"/>
    <lineage>
        <taxon>Bacteria</taxon>
        <taxon>Pseudomonadati</taxon>
        <taxon>Pseudomonadota</taxon>
        <taxon>Gammaproteobacteria</taxon>
        <taxon>Methylococcales</taxon>
        <taxon>Methylococcaceae</taxon>
        <taxon>Methylomonas</taxon>
    </lineage>
</organism>
<dbReference type="Pfam" id="PF08534">
    <property type="entry name" value="Redoxin"/>
    <property type="match status" value="1"/>
</dbReference>
<reference evidence="3" key="1">
    <citation type="submission" date="2022-11" db="EMBL/GenBank/DDBJ databases">
        <title>Methylomonas rapida sp. nov., Carotenoid-Producing Obligate Methanotrophs with High Growth Characteristics and Biotechnological Potential.</title>
        <authorList>
            <person name="Tikhonova E.N."/>
            <person name="Suleimanov R.Z."/>
            <person name="Miroshnikov K."/>
            <person name="Oshkin I.Y."/>
            <person name="Belova S.E."/>
            <person name="Danilova O.V."/>
            <person name="Ashikhmin A."/>
            <person name="Konopkin A."/>
            <person name="But S.Y."/>
            <person name="Khmelenina V.N."/>
            <person name="Kuznetsov N."/>
            <person name="Pimenov N.V."/>
            <person name="Dedysh S.N."/>
        </authorList>
    </citation>
    <scope>NUCLEOTIDE SEQUENCE</scope>
    <source>
        <strain evidence="3">MP1</strain>
    </source>
</reference>
<evidence type="ECO:0000313" key="4">
    <source>
        <dbReference type="Proteomes" id="UP001162780"/>
    </source>
</evidence>
<gene>
    <name evidence="3" type="ORF">NM686_007415</name>
</gene>
<feature type="domain" description="Thioredoxin" evidence="2">
    <location>
        <begin position="25"/>
        <end position="164"/>
    </location>
</feature>
<name>A0ABY7GPD6_9GAMM</name>
<evidence type="ECO:0000259" key="2">
    <source>
        <dbReference type="PROSITE" id="PS51352"/>
    </source>
</evidence>
<dbReference type="RefSeq" id="WP_255187235.1">
    <property type="nucleotide sequence ID" value="NZ_CP113517.1"/>
</dbReference>
<feature type="transmembrane region" description="Helical" evidence="1">
    <location>
        <begin position="7"/>
        <end position="23"/>
    </location>
</feature>
<evidence type="ECO:0000256" key="1">
    <source>
        <dbReference type="SAM" id="Phobius"/>
    </source>
</evidence>
<dbReference type="Proteomes" id="UP001162780">
    <property type="component" value="Chromosome"/>
</dbReference>